<dbReference type="EMBL" id="DPPF01000094">
    <property type="protein sequence ID" value="HCW92973.1"/>
    <property type="molecule type" value="Genomic_DNA"/>
</dbReference>
<evidence type="ECO:0000256" key="1">
    <source>
        <dbReference type="ARBA" id="ARBA00022801"/>
    </source>
</evidence>
<comment type="catalytic activity">
    <reaction evidence="2">
        <text>a 3'-end 2',3'-cyclophospho-ribonucleotide-RNA + H2O = a 3'-end 2'-phospho-ribonucleotide-RNA + H(+)</text>
        <dbReference type="Rhea" id="RHEA:11828"/>
        <dbReference type="Rhea" id="RHEA-COMP:10464"/>
        <dbReference type="Rhea" id="RHEA-COMP:17353"/>
        <dbReference type="ChEBI" id="CHEBI:15377"/>
        <dbReference type="ChEBI" id="CHEBI:15378"/>
        <dbReference type="ChEBI" id="CHEBI:83064"/>
        <dbReference type="ChEBI" id="CHEBI:173113"/>
        <dbReference type="EC" id="3.1.4.58"/>
    </reaction>
</comment>
<feature type="short sequence motif" description="HXTX 2" evidence="2">
    <location>
        <begin position="122"/>
        <end position="125"/>
    </location>
</feature>
<proteinExistence type="inferred from homology"/>
<feature type="active site" description="Proton donor" evidence="2">
    <location>
        <position position="39"/>
    </location>
</feature>
<evidence type="ECO:0000313" key="3">
    <source>
        <dbReference type="EMBL" id="HCW92973.1"/>
    </source>
</evidence>
<feature type="active site" description="Proton acceptor" evidence="2">
    <location>
        <position position="122"/>
    </location>
</feature>
<evidence type="ECO:0000256" key="2">
    <source>
        <dbReference type="HAMAP-Rule" id="MF_01940"/>
    </source>
</evidence>
<dbReference type="HAMAP" id="MF_01940">
    <property type="entry name" value="RNA_CPDase"/>
    <property type="match status" value="1"/>
</dbReference>
<comment type="caution">
    <text evidence="3">The sequence shown here is derived from an EMBL/GenBank/DDBJ whole genome shotgun (WGS) entry which is preliminary data.</text>
</comment>
<gene>
    <name evidence="3" type="primary">thpR</name>
    <name evidence="3" type="ORF">DHM44_04750</name>
</gene>
<dbReference type="InterPro" id="IPR009097">
    <property type="entry name" value="Cyclic_Pdiesterase"/>
</dbReference>
<dbReference type="PANTHER" id="PTHR35561:SF1">
    <property type="entry name" value="RNA 2',3'-CYCLIC PHOSPHODIESTERASE"/>
    <property type="match status" value="1"/>
</dbReference>
<keyword evidence="1 2" id="KW-0378">Hydrolase</keyword>
<dbReference type="AlphaFoldDB" id="A0A3D5QB62"/>
<organism evidence="3 4">
    <name type="scientific">Flexistipes sinusarabici</name>
    <dbReference type="NCBI Taxonomy" id="2352"/>
    <lineage>
        <taxon>Bacteria</taxon>
        <taxon>Pseudomonadati</taxon>
        <taxon>Deferribacterota</taxon>
        <taxon>Deferribacteres</taxon>
        <taxon>Deferribacterales</taxon>
        <taxon>Flexistipitaceae</taxon>
        <taxon>Flexistipes</taxon>
    </lineage>
</organism>
<dbReference type="Pfam" id="PF13563">
    <property type="entry name" value="2_5_RNA_ligase2"/>
    <property type="match status" value="1"/>
</dbReference>
<protein>
    <recommendedName>
        <fullName evidence="2">RNA 2',3'-cyclic phosphodiesterase</fullName>
        <shortName evidence="2">RNA 2',3'-CPDase</shortName>
        <ecNumber evidence="2">3.1.4.58</ecNumber>
    </recommendedName>
</protein>
<dbReference type="Gene3D" id="3.90.1140.10">
    <property type="entry name" value="Cyclic phosphodiesterase"/>
    <property type="match status" value="1"/>
</dbReference>
<comment type="function">
    <text evidence="2">Hydrolyzes RNA 2',3'-cyclic phosphodiester to an RNA 2'-phosphomonoester.</text>
</comment>
<dbReference type="NCBIfam" id="TIGR02258">
    <property type="entry name" value="2_5_ligase"/>
    <property type="match status" value="1"/>
</dbReference>
<dbReference type="RefSeq" id="WP_273264957.1">
    <property type="nucleotide sequence ID" value="NZ_JAAZVV010000009.1"/>
</dbReference>
<comment type="similarity">
    <text evidence="2">Belongs to the 2H phosphoesterase superfamily. ThpR family.</text>
</comment>
<dbReference type="PANTHER" id="PTHR35561">
    <property type="entry name" value="RNA 2',3'-CYCLIC PHOSPHODIESTERASE"/>
    <property type="match status" value="1"/>
</dbReference>
<reference evidence="3 4" key="1">
    <citation type="journal article" date="2018" name="Nat. Biotechnol.">
        <title>A standardized bacterial taxonomy based on genome phylogeny substantially revises the tree of life.</title>
        <authorList>
            <person name="Parks D.H."/>
            <person name="Chuvochina M."/>
            <person name="Waite D.W."/>
            <person name="Rinke C."/>
            <person name="Skarshewski A."/>
            <person name="Chaumeil P.A."/>
            <person name="Hugenholtz P."/>
        </authorList>
    </citation>
    <scope>NUCLEOTIDE SEQUENCE [LARGE SCALE GENOMIC DNA]</scope>
    <source>
        <strain evidence="3">UBA8672</strain>
    </source>
</reference>
<accession>A0A3D5QB62</accession>
<dbReference type="Proteomes" id="UP000262325">
    <property type="component" value="Unassembled WGS sequence"/>
</dbReference>
<feature type="short sequence motif" description="HXTX 1" evidence="2">
    <location>
        <begin position="39"/>
        <end position="42"/>
    </location>
</feature>
<dbReference type="SUPFAM" id="SSF55144">
    <property type="entry name" value="LigT-like"/>
    <property type="match status" value="1"/>
</dbReference>
<name>A0A3D5QB62_FLESI</name>
<sequence length="180" mass="21151">MRCFVAVKIPTALARRVSGLSDEFEEIMHFRRVKAENMHITLFFFGEQRETVVEDIKKVMDNVTLSPFEILFDGVGFFGSRNSPKVVFLKGHSDYLRQVHRHMKNEFDKLGISFDEKPFRIHLTLLRVKKLYDKDAFLDKINKVNKFFQKERVEFDAIHLIKSSLTSKGPVYETLYNKKA</sequence>
<evidence type="ECO:0000313" key="4">
    <source>
        <dbReference type="Proteomes" id="UP000262325"/>
    </source>
</evidence>
<dbReference type="EC" id="3.1.4.58" evidence="2"/>
<dbReference type="GO" id="GO:0004113">
    <property type="term" value="F:2',3'-cyclic-nucleotide 3'-phosphodiesterase activity"/>
    <property type="evidence" value="ECO:0007669"/>
    <property type="project" value="InterPro"/>
</dbReference>
<dbReference type="GO" id="GO:0008664">
    <property type="term" value="F:RNA 2',3'-cyclic 3'-phosphodiesterase activity"/>
    <property type="evidence" value="ECO:0007669"/>
    <property type="project" value="UniProtKB-EC"/>
</dbReference>
<dbReference type="InterPro" id="IPR004175">
    <property type="entry name" value="RNA_CPDase"/>
</dbReference>